<organism evidence="4 5">
    <name type="scientific">Butyricimonas virosa</name>
    <dbReference type="NCBI Taxonomy" id="544645"/>
    <lineage>
        <taxon>Bacteria</taxon>
        <taxon>Pseudomonadati</taxon>
        <taxon>Bacteroidota</taxon>
        <taxon>Bacteroidia</taxon>
        <taxon>Bacteroidales</taxon>
        <taxon>Odoribacteraceae</taxon>
        <taxon>Butyricimonas</taxon>
    </lineage>
</organism>
<dbReference type="InterPro" id="IPR025222">
    <property type="entry name" value="DUF3945"/>
</dbReference>
<feature type="region of interest" description="Disordered" evidence="1">
    <location>
        <begin position="400"/>
        <end position="428"/>
    </location>
</feature>
<name>A0A415Q936_9BACT</name>
<proteinExistence type="predicted"/>
<protein>
    <submittedName>
        <fullName evidence="4">DUF3945 domain-containing protein</fullName>
    </submittedName>
</protein>
<evidence type="ECO:0000313" key="4">
    <source>
        <dbReference type="EMBL" id="RHM37554.1"/>
    </source>
</evidence>
<feature type="domain" description="DUF3945" evidence="2">
    <location>
        <begin position="260"/>
        <end position="308"/>
    </location>
</feature>
<dbReference type="Pfam" id="PF13101">
    <property type="entry name" value="DUF3945"/>
    <property type="match status" value="1"/>
</dbReference>
<evidence type="ECO:0000259" key="3">
    <source>
        <dbReference type="Pfam" id="PF13351"/>
    </source>
</evidence>
<evidence type="ECO:0000313" key="5">
    <source>
        <dbReference type="Proteomes" id="UP000286038"/>
    </source>
</evidence>
<dbReference type="EMBL" id="QRPV01000057">
    <property type="protein sequence ID" value="RHM37554.1"/>
    <property type="molecule type" value="Genomic_DNA"/>
</dbReference>
<feature type="compositionally biased region" description="Basic and acidic residues" evidence="1">
    <location>
        <begin position="404"/>
        <end position="415"/>
    </location>
</feature>
<feature type="compositionally biased region" description="Low complexity" evidence="1">
    <location>
        <begin position="416"/>
        <end position="428"/>
    </location>
</feature>
<comment type="caution">
    <text evidence="4">The sequence shown here is derived from an EMBL/GenBank/DDBJ whole genome shotgun (WGS) entry which is preliminary data.</text>
</comment>
<accession>A0A415Q936</accession>
<reference evidence="4 5" key="1">
    <citation type="submission" date="2018-08" db="EMBL/GenBank/DDBJ databases">
        <title>A genome reference for cultivated species of the human gut microbiota.</title>
        <authorList>
            <person name="Zou Y."/>
            <person name="Xue W."/>
            <person name="Luo G."/>
        </authorList>
    </citation>
    <scope>NUCLEOTIDE SEQUENCE [LARGE SCALE GENOMIC DNA]</scope>
    <source>
        <strain evidence="4 5">AF34-33</strain>
    </source>
</reference>
<sequence length="428" mass="48958">MFIINNNRDNMSNELNIMFVSDKDDQTNTLKSISGIDEKGNLKTAPADEAIDQNQFFKVDKNLNPFENFFKNFWTQFKNPENYKFFRFKEDEIHLVNQPGEQQKHEVTKEVEKKIKSLNLNPDEKIDWKTLAKFGITPEKLKENGSLESMLKGYGSNNLIDVKIAINGVTFEGKARAFFNLQDDKITTDLKSKLDYPNFDKYDLTFTADDKKNMLTTGNLGRVVSHKFKGSSEAEPAFLSVDHLTNRIVALRASTLRIKDEYKGVKLTEEQKNSLKEGKAVYLTGMNSKEGVKFDGYVQANADSRGIALVRNRTRQEKTDKRISNEKDPLKGIPPAFGGQPITEEQRTILKDNGVIFVRNILCKDKSVRDAYLKGTSTGIEFYDAADRRNASLAQEVLKSQTKYQEKYQSHEQTNKQKNTPKTPKMRQ</sequence>
<dbReference type="Proteomes" id="UP000286038">
    <property type="component" value="Unassembled WGS sequence"/>
</dbReference>
<evidence type="ECO:0000256" key="1">
    <source>
        <dbReference type="SAM" id="MobiDB-lite"/>
    </source>
</evidence>
<dbReference type="Pfam" id="PF13351">
    <property type="entry name" value="DUF4099"/>
    <property type="match status" value="1"/>
</dbReference>
<feature type="domain" description="DUF4099" evidence="3">
    <location>
        <begin position="124"/>
        <end position="184"/>
    </location>
</feature>
<evidence type="ECO:0000259" key="2">
    <source>
        <dbReference type="Pfam" id="PF13101"/>
    </source>
</evidence>
<dbReference type="AlphaFoldDB" id="A0A415Q936"/>
<gene>
    <name evidence="4" type="ORF">DWZ68_18455</name>
</gene>
<dbReference type="InterPro" id="IPR025343">
    <property type="entry name" value="DUF4099"/>
</dbReference>